<comment type="caution">
    <text evidence="2">The sequence shown here is derived from an EMBL/GenBank/DDBJ whole genome shotgun (WGS) entry which is preliminary data.</text>
</comment>
<sequence>MDAWKQVEKEQKQQNGLLRETHRHAMELWVTETTHAKQEGQQPVLKKPKHGKLEGVIPKPKPNSHANEVEEMVIDEESHTSDSESDSGSTEA</sequence>
<protein>
    <submittedName>
        <fullName evidence="2">Uncharacterized protein</fullName>
    </submittedName>
</protein>
<reference evidence="2" key="1">
    <citation type="submission" date="2021-03" db="EMBL/GenBank/DDBJ databases">
        <title>Evolutionary innovations through gain and loss of genes in the ectomycorrhizal Boletales.</title>
        <authorList>
            <person name="Wu G."/>
            <person name="Miyauchi S."/>
            <person name="Morin E."/>
            <person name="Yang Z.-L."/>
            <person name="Xu J."/>
            <person name="Martin F.M."/>
        </authorList>
    </citation>
    <scope>NUCLEOTIDE SEQUENCE</scope>
    <source>
        <strain evidence="2">BR01</strain>
    </source>
</reference>
<feature type="region of interest" description="Disordered" evidence="1">
    <location>
        <begin position="1"/>
        <end position="20"/>
    </location>
</feature>
<accession>A0A8I3A9A5</accession>
<dbReference type="EMBL" id="JAGFBS010000011">
    <property type="protein sequence ID" value="KAG6376628.1"/>
    <property type="molecule type" value="Genomic_DNA"/>
</dbReference>
<dbReference type="AlphaFoldDB" id="A0A8I3A9A5"/>
<feature type="compositionally biased region" description="Basic and acidic residues" evidence="1">
    <location>
        <begin position="1"/>
        <end position="12"/>
    </location>
</feature>
<dbReference type="Proteomes" id="UP000683000">
    <property type="component" value="Unassembled WGS sequence"/>
</dbReference>
<proteinExistence type="predicted"/>
<keyword evidence="3" id="KW-1185">Reference proteome</keyword>
<name>A0A8I3A9A5_9AGAM</name>
<evidence type="ECO:0000256" key="1">
    <source>
        <dbReference type="SAM" id="MobiDB-lite"/>
    </source>
</evidence>
<gene>
    <name evidence="2" type="ORF">JVT61DRAFT_1611</name>
</gene>
<evidence type="ECO:0000313" key="3">
    <source>
        <dbReference type="Proteomes" id="UP000683000"/>
    </source>
</evidence>
<organism evidence="2 3">
    <name type="scientific">Boletus reticuloceps</name>
    <dbReference type="NCBI Taxonomy" id="495285"/>
    <lineage>
        <taxon>Eukaryota</taxon>
        <taxon>Fungi</taxon>
        <taxon>Dikarya</taxon>
        <taxon>Basidiomycota</taxon>
        <taxon>Agaricomycotina</taxon>
        <taxon>Agaricomycetes</taxon>
        <taxon>Agaricomycetidae</taxon>
        <taxon>Boletales</taxon>
        <taxon>Boletineae</taxon>
        <taxon>Boletaceae</taxon>
        <taxon>Boletoideae</taxon>
        <taxon>Boletus</taxon>
    </lineage>
</organism>
<dbReference type="OrthoDB" id="2661033at2759"/>
<evidence type="ECO:0000313" key="2">
    <source>
        <dbReference type="EMBL" id="KAG6376628.1"/>
    </source>
</evidence>
<feature type="region of interest" description="Disordered" evidence="1">
    <location>
        <begin position="33"/>
        <end position="92"/>
    </location>
</feature>